<evidence type="ECO:0000256" key="3">
    <source>
        <dbReference type="ARBA" id="ARBA00022676"/>
    </source>
</evidence>
<gene>
    <name evidence="11" type="ORF">SAMN04515668_2749</name>
</gene>
<keyword evidence="2" id="KW-1003">Cell membrane</keyword>
<dbReference type="OrthoDB" id="1491458at2"/>
<organism evidence="11 12">
    <name type="scientific">Hymenobacter arizonensis</name>
    <name type="common">Siccationidurans arizonensis</name>
    <dbReference type="NCBI Taxonomy" id="1227077"/>
    <lineage>
        <taxon>Bacteria</taxon>
        <taxon>Pseudomonadati</taxon>
        <taxon>Bacteroidota</taxon>
        <taxon>Cytophagia</taxon>
        <taxon>Cytophagales</taxon>
        <taxon>Hymenobacteraceae</taxon>
        <taxon>Hymenobacter</taxon>
    </lineage>
</organism>
<evidence type="ECO:0000256" key="7">
    <source>
        <dbReference type="ARBA" id="ARBA00023136"/>
    </source>
</evidence>
<reference evidence="12" key="1">
    <citation type="submission" date="2016-10" db="EMBL/GenBank/DDBJ databases">
        <authorList>
            <person name="Varghese N."/>
            <person name="Submissions S."/>
        </authorList>
    </citation>
    <scope>NUCLEOTIDE SEQUENCE [LARGE SCALE GENOMIC DNA]</scope>
    <source>
        <strain evidence="12">OR362-8,ATCC BAA-1266,JCM 13504</strain>
    </source>
</reference>
<evidence type="ECO:0000256" key="8">
    <source>
        <dbReference type="SAM" id="MobiDB-lite"/>
    </source>
</evidence>
<feature type="domain" description="Glycosyltransferase RgtA/B/C/D-like" evidence="10">
    <location>
        <begin position="89"/>
        <end position="241"/>
    </location>
</feature>
<dbReference type="InterPro" id="IPR038731">
    <property type="entry name" value="RgtA/B/C-like"/>
</dbReference>
<sequence>MHSIVAHAPNSTTSQPYSEPGTDTGLPPLSPRTQRRLIYGLLALGVFFRLFHFFNNRSFFIDELFLNVNIIKMGFRELATLPFEYEQKAPLGYLWSTRFFMALFGKQEQALRLFSLLCGLTGLFLFVPVARFFLKSWGTVLAVGMLALAYPAIYHAVEAKQYSAELLGTIVALYLYTKFKDRQSWGAMVAWGVLGGLLPWFSFPSIFVLAGIGAGVFLRAALQRDWKRAAQYLVPGALWVLSFGLVFLFFVSKYKDSGWLTYFFKIKYEGYLPLQPVAAAKWAVVKAYEFLAHPMGVLLQVDNSRTYFGLKHVLKMGWLYLPLIVAGAYFFFQRSKEYFLILFLPLAIALLASAASQYPFYQRFTLFLAPAVMLALALGAQELARRFVPSPRVAYVLLALVLLPSLANSSRQVLDPDTFYNREYYRETVFFVNDRYQEGDAVYVYWNMRQAYDYYRDAYNLKYPATRASLAKNTATSQADYLRQLQPEFAAFQGKKRLWFIYDSNNRDAIGDFVDQPAWYHEKAMPPGRLLNEHFSTLGKEVQRFRRGYYEVVLYELND</sequence>
<dbReference type="STRING" id="1227077.SAMN04515668_2749"/>
<proteinExistence type="predicted"/>
<dbReference type="InterPro" id="IPR050297">
    <property type="entry name" value="LipidA_mod_glycosyltrf_83"/>
</dbReference>
<dbReference type="GO" id="GO:0009103">
    <property type="term" value="P:lipopolysaccharide biosynthetic process"/>
    <property type="evidence" value="ECO:0007669"/>
    <property type="project" value="UniProtKB-ARBA"/>
</dbReference>
<accession>A0A1I5Z659</accession>
<protein>
    <submittedName>
        <fullName evidence="11">Dolichyl-phosphate-mannose-protein mannosyltransferase</fullName>
    </submittedName>
</protein>
<keyword evidence="6 9" id="KW-1133">Transmembrane helix</keyword>
<evidence type="ECO:0000313" key="11">
    <source>
        <dbReference type="EMBL" id="SFQ51931.1"/>
    </source>
</evidence>
<evidence type="ECO:0000313" key="12">
    <source>
        <dbReference type="Proteomes" id="UP000199029"/>
    </source>
</evidence>
<feature type="transmembrane region" description="Helical" evidence="9">
    <location>
        <begin position="136"/>
        <end position="154"/>
    </location>
</feature>
<evidence type="ECO:0000256" key="5">
    <source>
        <dbReference type="ARBA" id="ARBA00022692"/>
    </source>
</evidence>
<feature type="transmembrane region" description="Helical" evidence="9">
    <location>
        <begin position="313"/>
        <end position="332"/>
    </location>
</feature>
<feature type="region of interest" description="Disordered" evidence="8">
    <location>
        <begin position="1"/>
        <end position="28"/>
    </location>
</feature>
<keyword evidence="3 11" id="KW-0328">Glycosyltransferase</keyword>
<evidence type="ECO:0000256" key="9">
    <source>
        <dbReference type="SAM" id="Phobius"/>
    </source>
</evidence>
<evidence type="ECO:0000256" key="4">
    <source>
        <dbReference type="ARBA" id="ARBA00022679"/>
    </source>
</evidence>
<evidence type="ECO:0000256" key="1">
    <source>
        <dbReference type="ARBA" id="ARBA00004651"/>
    </source>
</evidence>
<dbReference type="GO" id="GO:0016763">
    <property type="term" value="F:pentosyltransferase activity"/>
    <property type="evidence" value="ECO:0007669"/>
    <property type="project" value="TreeGrafter"/>
</dbReference>
<feature type="transmembrane region" description="Helical" evidence="9">
    <location>
        <begin position="197"/>
        <end position="220"/>
    </location>
</feature>
<feature type="transmembrane region" description="Helical" evidence="9">
    <location>
        <begin position="339"/>
        <end position="358"/>
    </location>
</feature>
<evidence type="ECO:0000256" key="6">
    <source>
        <dbReference type="ARBA" id="ARBA00022989"/>
    </source>
</evidence>
<dbReference type="PANTHER" id="PTHR33908:SF11">
    <property type="entry name" value="MEMBRANE PROTEIN"/>
    <property type="match status" value="1"/>
</dbReference>
<comment type="subcellular location">
    <subcellularLocation>
        <location evidence="1">Cell membrane</location>
        <topology evidence="1">Multi-pass membrane protein</topology>
    </subcellularLocation>
</comment>
<dbReference type="PANTHER" id="PTHR33908">
    <property type="entry name" value="MANNOSYLTRANSFERASE YKCB-RELATED"/>
    <property type="match status" value="1"/>
</dbReference>
<evidence type="ECO:0000256" key="2">
    <source>
        <dbReference type="ARBA" id="ARBA00022475"/>
    </source>
</evidence>
<keyword evidence="4 11" id="KW-0808">Transferase</keyword>
<dbReference type="AlphaFoldDB" id="A0A1I5Z659"/>
<dbReference type="GO" id="GO:0005886">
    <property type="term" value="C:plasma membrane"/>
    <property type="evidence" value="ECO:0007669"/>
    <property type="project" value="UniProtKB-SubCell"/>
</dbReference>
<feature type="transmembrane region" description="Helical" evidence="9">
    <location>
        <begin position="37"/>
        <end position="54"/>
    </location>
</feature>
<keyword evidence="5 9" id="KW-0812">Transmembrane</keyword>
<keyword evidence="7 9" id="KW-0472">Membrane</keyword>
<dbReference type="Proteomes" id="UP000199029">
    <property type="component" value="Unassembled WGS sequence"/>
</dbReference>
<keyword evidence="12" id="KW-1185">Reference proteome</keyword>
<dbReference type="EMBL" id="FOXS01000003">
    <property type="protein sequence ID" value="SFQ51931.1"/>
    <property type="molecule type" value="Genomic_DNA"/>
</dbReference>
<name>A0A1I5Z659_HYMAR</name>
<feature type="transmembrane region" description="Helical" evidence="9">
    <location>
        <begin position="232"/>
        <end position="251"/>
    </location>
</feature>
<dbReference type="Pfam" id="PF13231">
    <property type="entry name" value="PMT_2"/>
    <property type="match status" value="1"/>
</dbReference>
<feature type="transmembrane region" description="Helical" evidence="9">
    <location>
        <begin position="110"/>
        <end position="130"/>
    </location>
</feature>
<dbReference type="RefSeq" id="WP_092674110.1">
    <property type="nucleotide sequence ID" value="NZ_FOXS01000003.1"/>
</dbReference>
<evidence type="ECO:0000259" key="10">
    <source>
        <dbReference type="Pfam" id="PF13231"/>
    </source>
</evidence>